<dbReference type="Proteomes" id="UP001295444">
    <property type="component" value="Chromosome 06"/>
</dbReference>
<dbReference type="EMBL" id="OW240917">
    <property type="protein sequence ID" value="CAH2299971.1"/>
    <property type="molecule type" value="Genomic_DNA"/>
</dbReference>
<sequence length="59" mass="6760">MSSTHTKKTLTPRQSEGKPYRPDKHRRQASTPKTHPDDLPSKATHNKHYTQHLGDRSKG</sequence>
<protein>
    <submittedName>
        <fullName evidence="2">Uncharacterized protein</fullName>
    </submittedName>
</protein>
<gene>
    <name evidence="2" type="ORF">PECUL_23A024114</name>
</gene>
<evidence type="ECO:0000313" key="2">
    <source>
        <dbReference type="EMBL" id="CAH2299971.1"/>
    </source>
</evidence>
<evidence type="ECO:0000256" key="1">
    <source>
        <dbReference type="SAM" id="MobiDB-lite"/>
    </source>
</evidence>
<proteinExistence type="predicted"/>
<dbReference type="AlphaFoldDB" id="A0AAD1WCW2"/>
<organism evidence="2 3">
    <name type="scientific">Pelobates cultripes</name>
    <name type="common">Western spadefoot toad</name>
    <dbReference type="NCBI Taxonomy" id="61616"/>
    <lineage>
        <taxon>Eukaryota</taxon>
        <taxon>Metazoa</taxon>
        <taxon>Chordata</taxon>
        <taxon>Craniata</taxon>
        <taxon>Vertebrata</taxon>
        <taxon>Euteleostomi</taxon>
        <taxon>Amphibia</taxon>
        <taxon>Batrachia</taxon>
        <taxon>Anura</taxon>
        <taxon>Pelobatoidea</taxon>
        <taxon>Pelobatidae</taxon>
        <taxon>Pelobates</taxon>
    </lineage>
</organism>
<keyword evidence="3" id="KW-1185">Reference proteome</keyword>
<feature type="compositionally biased region" description="Basic residues" evidence="1">
    <location>
        <begin position="1"/>
        <end position="10"/>
    </location>
</feature>
<reference evidence="2" key="1">
    <citation type="submission" date="2022-03" db="EMBL/GenBank/DDBJ databases">
        <authorList>
            <person name="Alioto T."/>
            <person name="Alioto T."/>
            <person name="Gomez Garrido J."/>
        </authorList>
    </citation>
    <scope>NUCLEOTIDE SEQUENCE</scope>
</reference>
<feature type="region of interest" description="Disordered" evidence="1">
    <location>
        <begin position="1"/>
        <end position="59"/>
    </location>
</feature>
<name>A0AAD1WCW2_PELCU</name>
<accession>A0AAD1WCW2</accession>
<evidence type="ECO:0000313" key="3">
    <source>
        <dbReference type="Proteomes" id="UP001295444"/>
    </source>
</evidence>
<feature type="non-terminal residue" evidence="2">
    <location>
        <position position="59"/>
    </location>
</feature>